<evidence type="ECO:0000313" key="3">
    <source>
        <dbReference type="Proteomes" id="UP000017819"/>
    </source>
</evidence>
<protein>
    <recommendedName>
        <fullName evidence="4">Serine aminopeptidase S33 domain-containing protein</fullName>
    </recommendedName>
</protein>
<dbReference type="Gene3D" id="3.40.50.1820">
    <property type="entry name" value="alpha/beta hydrolase"/>
    <property type="match status" value="1"/>
</dbReference>
<evidence type="ECO:0008006" key="4">
    <source>
        <dbReference type="Google" id="ProtNLM"/>
    </source>
</evidence>
<keyword evidence="1" id="KW-0472">Membrane</keyword>
<name>V4RMC2_9HYPH</name>
<dbReference type="Proteomes" id="UP000017819">
    <property type="component" value="Unassembled WGS sequence"/>
</dbReference>
<dbReference type="AlphaFoldDB" id="V4RMC2"/>
<dbReference type="InterPro" id="IPR029058">
    <property type="entry name" value="AB_hydrolase_fold"/>
</dbReference>
<reference evidence="2 3" key="1">
    <citation type="journal article" date="2014" name="Genome Announc.">
        <title>Draft Genome Sequence of Lutibaculum baratangense Strain AMV1T, Isolated from a Mud Volcano in Andamans, India.</title>
        <authorList>
            <person name="Singh A."/>
            <person name="Sreenivas A."/>
            <person name="Sathyanarayana Reddy G."/>
            <person name="Pinnaka A.K."/>
            <person name="Shivaji S."/>
        </authorList>
    </citation>
    <scope>NUCLEOTIDE SEQUENCE [LARGE SCALE GENOMIC DNA]</scope>
    <source>
        <strain evidence="2 3">AMV1</strain>
    </source>
</reference>
<keyword evidence="1" id="KW-0812">Transmembrane</keyword>
<dbReference type="EMBL" id="AWXZ01000007">
    <property type="protein sequence ID" value="ESR27176.1"/>
    <property type="molecule type" value="Genomic_DNA"/>
</dbReference>
<sequence>MWLVKLFIWLAVGYGAIVLGAYLLQTWLIFPSGLAGAGPALPPEAERLAIESGGPRVVLTRLPPSRGGAAEAPVLLTFAGNAWNADAAALMLHRIFPEHEVAALHYRGYGPSEGRPSAEALLHDAQRAYDRLTEDREARIVAIGLSIGSAAAVDLAADRSVAGIVLVTPFGSLEDLAARQYPWLPVRLLLRHRMETAATLSDLDVPTAVIAAARDAIVPAESSDRVRDAASDLRFFATIENAGHNDLYDRQAFVAALRQAVAAVTD</sequence>
<dbReference type="RefSeq" id="WP_023430312.1">
    <property type="nucleotide sequence ID" value="NZ_AWXZ01000007.1"/>
</dbReference>
<gene>
    <name evidence="2" type="ORF">N177_0155</name>
</gene>
<dbReference type="eggNOG" id="COG1073">
    <property type="taxonomic scope" value="Bacteria"/>
</dbReference>
<dbReference type="STRING" id="631454.N177_0155"/>
<organism evidence="2 3">
    <name type="scientific">Lutibaculum baratangense AMV1</name>
    <dbReference type="NCBI Taxonomy" id="631454"/>
    <lineage>
        <taxon>Bacteria</taxon>
        <taxon>Pseudomonadati</taxon>
        <taxon>Pseudomonadota</taxon>
        <taxon>Alphaproteobacteria</taxon>
        <taxon>Hyphomicrobiales</taxon>
        <taxon>Tepidamorphaceae</taxon>
        <taxon>Lutibaculum</taxon>
    </lineage>
</organism>
<dbReference type="PANTHER" id="PTHR12277:SF79">
    <property type="entry name" value="XAA-PRO DIPEPTIDYL-PEPTIDASE-RELATED"/>
    <property type="match status" value="1"/>
</dbReference>
<feature type="transmembrane region" description="Helical" evidence="1">
    <location>
        <begin position="6"/>
        <end position="24"/>
    </location>
</feature>
<comment type="caution">
    <text evidence="2">The sequence shown here is derived from an EMBL/GenBank/DDBJ whole genome shotgun (WGS) entry which is preliminary data.</text>
</comment>
<evidence type="ECO:0000256" key="1">
    <source>
        <dbReference type="SAM" id="Phobius"/>
    </source>
</evidence>
<proteinExistence type="predicted"/>
<accession>V4RMC2</accession>
<dbReference type="PANTHER" id="PTHR12277">
    <property type="entry name" value="ALPHA/BETA HYDROLASE DOMAIN-CONTAINING PROTEIN"/>
    <property type="match status" value="1"/>
</dbReference>
<dbReference type="PATRIC" id="fig|631454.5.peg.153"/>
<evidence type="ECO:0000313" key="2">
    <source>
        <dbReference type="EMBL" id="ESR27176.1"/>
    </source>
</evidence>
<dbReference type="SUPFAM" id="SSF53474">
    <property type="entry name" value="alpha/beta-Hydrolases"/>
    <property type="match status" value="1"/>
</dbReference>
<dbReference type="OrthoDB" id="9798884at2"/>
<keyword evidence="1" id="KW-1133">Transmembrane helix</keyword>
<keyword evidence="3" id="KW-1185">Reference proteome</keyword>